<proteinExistence type="predicted"/>
<dbReference type="EMBL" id="CP044543">
    <property type="protein sequence ID" value="QFI74802.1"/>
    <property type="molecule type" value="Genomic_DNA"/>
</dbReference>
<dbReference type="AlphaFoldDB" id="A0A5P6P930"/>
<evidence type="ECO:0000313" key="1">
    <source>
        <dbReference type="EMBL" id="QFI74802.1"/>
    </source>
</evidence>
<dbReference type="RefSeq" id="WP_151647760.1">
    <property type="nucleotide sequence ID" value="NZ_CP044543.1"/>
</dbReference>
<reference evidence="2" key="1">
    <citation type="submission" date="2019-10" db="EMBL/GenBank/DDBJ databases">
        <title>Complete Genome Sequence of Bradyrhizobium betae type strain PL7HG1T.</title>
        <authorList>
            <person name="Bromfield E.S.P."/>
            <person name="Cloutier S."/>
        </authorList>
    </citation>
    <scope>NUCLEOTIDE SEQUENCE [LARGE SCALE GENOMIC DNA]</scope>
    <source>
        <strain evidence="2">PL7HG1</strain>
    </source>
</reference>
<gene>
    <name evidence="1" type="ORF">F8237_21765</name>
</gene>
<organism evidence="1 2">
    <name type="scientific">Bradyrhizobium betae</name>
    <dbReference type="NCBI Taxonomy" id="244734"/>
    <lineage>
        <taxon>Bacteria</taxon>
        <taxon>Pseudomonadati</taxon>
        <taxon>Pseudomonadota</taxon>
        <taxon>Alphaproteobacteria</taxon>
        <taxon>Hyphomicrobiales</taxon>
        <taxon>Nitrobacteraceae</taxon>
        <taxon>Bradyrhizobium</taxon>
    </lineage>
</organism>
<protein>
    <submittedName>
        <fullName evidence="1">Uncharacterized protein</fullName>
    </submittedName>
</protein>
<evidence type="ECO:0000313" key="2">
    <source>
        <dbReference type="Proteomes" id="UP000325641"/>
    </source>
</evidence>
<name>A0A5P6P930_9BRAD</name>
<dbReference type="Proteomes" id="UP000325641">
    <property type="component" value="Chromosome"/>
</dbReference>
<sequence length="110" mass="12977">MLREMHGSSWRREGQRLFDLKRGQLRAHIDNPDHPPSIRMLIENKLVAAMRKQAKGHRDAWIAGIERAKKVEVAFWRRRDPALIDMEQLLALQADDRRRCERLKQRVAGC</sequence>
<accession>A0A5P6P930</accession>
<dbReference type="KEGG" id="bbet:F8237_21765"/>